<dbReference type="RefSeq" id="XP_007675737.1">
    <property type="nucleotide sequence ID" value="XM_007677547.1"/>
</dbReference>
<reference evidence="1 2" key="1">
    <citation type="journal article" date="2012" name="PLoS Pathog.">
        <title>Diverse lifestyles and strategies of plant pathogenesis encoded in the genomes of eighteen Dothideomycetes fungi.</title>
        <authorList>
            <person name="Ohm R.A."/>
            <person name="Feau N."/>
            <person name="Henrissat B."/>
            <person name="Schoch C.L."/>
            <person name="Horwitz B.A."/>
            <person name="Barry K.W."/>
            <person name="Condon B.J."/>
            <person name="Copeland A.C."/>
            <person name="Dhillon B."/>
            <person name="Glaser F."/>
            <person name="Hesse C.N."/>
            <person name="Kosti I."/>
            <person name="LaButti K."/>
            <person name="Lindquist E.A."/>
            <person name="Lucas S."/>
            <person name="Salamov A.A."/>
            <person name="Bradshaw R.E."/>
            <person name="Ciuffetti L."/>
            <person name="Hamelin R.C."/>
            <person name="Kema G.H.J."/>
            <person name="Lawrence C."/>
            <person name="Scott J.A."/>
            <person name="Spatafora J.W."/>
            <person name="Turgeon B.G."/>
            <person name="de Wit P.J.G.M."/>
            <person name="Zhong S."/>
            <person name="Goodwin S.B."/>
            <person name="Grigoriev I.V."/>
        </authorList>
    </citation>
    <scope>NUCLEOTIDE SEQUENCE [LARGE SCALE GENOMIC DNA]</scope>
    <source>
        <strain evidence="1 2">UAMH 10762</strain>
    </source>
</reference>
<name>M2NE89_BAUPA</name>
<dbReference type="Proteomes" id="UP000011761">
    <property type="component" value="Unassembled WGS sequence"/>
</dbReference>
<gene>
    <name evidence="1" type="ORF">BAUCODRAFT_147393</name>
</gene>
<evidence type="ECO:0000313" key="1">
    <source>
        <dbReference type="EMBL" id="EMC97270.1"/>
    </source>
</evidence>
<accession>M2NE89</accession>
<keyword evidence="2" id="KW-1185">Reference proteome</keyword>
<dbReference type="AlphaFoldDB" id="M2NE89"/>
<proteinExistence type="predicted"/>
<organism evidence="1 2">
    <name type="scientific">Baudoinia panamericana (strain UAMH 10762)</name>
    <name type="common">Angels' share fungus</name>
    <name type="synonym">Baudoinia compniacensis (strain UAMH 10762)</name>
    <dbReference type="NCBI Taxonomy" id="717646"/>
    <lineage>
        <taxon>Eukaryota</taxon>
        <taxon>Fungi</taxon>
        <taxon>Dikarya</taxon>
        <taxon>Ascomycota</taxon>
        <taxon>Pezizomycotina</taxon>
        <taxon>Dothideomycetes</taxon>
        <taxon>Dothideomycetidae</taxon>
        <taxon>Mycosphaerellales</taxon>
        <taxon>Teratosphaeriaceae</taxon>
        <taxon>Baudoinia</taxon>
    </lineage>
</organism>
<protein>
    <submittedName>
        <fullName evidence="1">Uncharacterized protein</fullName>
    </submittedName>
</protein>
<dbReference type="OrthoDB" id="5425207at2759"/>
<dbReference type="EMBL" id="KB445554">
    <property type="protein sequence ID" value="EMC97270.1"/>
    <property type="molecule type" value="Genomic_DNA"/>
</dbReference>
<dbReference type="GeneID" id="19108761"/>
<evidence type="ECO:0000313" key="2">
    <source>
        <dbReference type="Proteomes" id="UP000011761"/>
    </source>
</evidence>
<dbReference type="HOGENOM" id="CLU_1786510_0_0_1"/>
<sequence length="145" mass="16021">MTPVKKDTLPIARYATSKVLGIVTSNDEYASTRKSVSVFLGKLLTALQNDKLPADIQVTETKINCQPHYKYKVTNGERVSVLVDTGLNSVDVDKGWVVKRIAGAVKTILEAVEMGSVRSLIFSYNMATKMKRNRTVSKDKLVEQG</sequence>
<dbReference type="KEGG" id="bcom:BAUCODRAFT_147393"/>